<dbReference type="Gene3D" id="3.40.50.620">
    <property type="entry name" value="HUPs"/>
    <property type="match status" value="1"/>
</dbReference>
<dbReference type="PANTHER" id="PTHR47710:SF1">
    <property type="entry name" value="ADENINE NUCLEOTIDE ALPHA HYDROLASES-LIKE SUPERFAMILY PROTEIN"/>
    <property type="match status" value="1"/>
</dbReference>
<dbReference type="SUPFAM" id="SSF52402">
    <property type="entry name" value="Adenine nucleotide alpha hydrolases-like"/>
    <property type="match status" value="1"/>
</dbReference>
<protein>
    <recommendedName>
        <fullName evidence="2">UspA domain-containing protein</fullName>
    </recommendedName>
</protein>
<dbReference type="Gramene" id="Pp3c11_4100V3.2">
    <property type="protein sequence ID" value="Pp3c11_4100V3.2"/>
    <property type="gene ID" value="Pp3c11_4100"/>
</dbReference>
<evidence type="ECO:0000313" key="3">
    <source>
        <dbReference type="EnsemblPlants" id="Pp3c11_4100V3.2"/>
    </source>
</evidence>
<keyword evidence="4" id="KW-1185">Reference proteome</keyword>
<sequence length="219" mass="24688">MTEVETLWSNRMAENETPKVKELDTTGDEPGKKDALTKEITSVTEDVPKTRLMIAVNQCSKGYPKPSISSRHAFDWVLKNLIKPCCRKQYKVIILHVQVADEDGLEELDSVYASQSDFQHLKHKELCRGLALLQIFVKKCNDLEIECEGYIKNGDPKEIICKHVEKRKPDLLVLGSRGLGTIQSLFVAGVSAYVAKHVQCPVIVIKRDPKEIPDDPMDD</sequence>
<dbReference type="PANTHER" id="PTHR47710">
    <property type="entry name" value="ADENINE NUCLEOTIDE ALPHA HYDROLASES-LIKE SUPERFAMILY PROTEIN"/>
    <property type="match status" value="1"/>
</dbReference>
<reference evidence="3 4" key="2">
    <citation type="journal article" date="2018" name="Plant J.">
        <title>The Physcomitrella patens chromosome-scale assembly reveals moss genome structure and evolution.</title>
        <authorList>
            <person name="Lang D."/>
            <person name="Ullrich K.K."/>
            <person name="Murat F."/>
            <person name="Fuchs J."/>
            <person name="Jenkins J."/>
            <person name="Haas F.B."/>
            <person name="Piednoel M."/>
            <person name="Gundlach H."/>
            <person name="Van Bel M."/>
            <person name="Meyberg R."/>
            <person name="Vives C."/>
            <person name="Morata J."/>
            <person name="Symeonidi A."/>
            <person name="Hiss M."/>
            <person name="Muchero W."/>
            <person name="Kamisugi Y."/>
            <person name="Saleh O."/>
            <person name="Blanc G."/>
            <person name="Decker E.L."/>
            <person name="van Gessel N."/>
            <person name="Grimwood J."/>
            <person name="Hayes R.D."/>
            <person name="Graham S.W."/>
            <person name="Gunter L.E."/>
            <person name="McDaniel S.F."/>
            <person name="Hoernstein S.N.W."/>
            <person name="Larsson A."/>
            <person name="Li F.W."/>
            <person name="Perroud P.F."/>
            <person name="Phillips J."/>
            <person name="Ranjan P."/>
            <person name="Rokshar D.S."/>
            <person name="Rothfels C.J."/>
            <person name="Schneider L."/>
            <person name="Shu S."/>
            <person name="Stevenson D.W."/>
            <person name="Thummler F."/>
            <person name="Tillich M."/>
            <person name="Villarreal Aguilar J.C."/>
            <person name="Widiez T."/>
            <person name="Wong G.K."/>
            <person name="Wymore A."/>
            <person name="Zhang Y."/>
            <person name="Zimmer A.D."/>
            <person name="Quatrano R.S."/>
            <person name="Mayer K.F.X."/>
            <person name="Goodstein D."/>
            <person name="Casacuberta J.M."/>
            <person name="Vandepoele K."/>
            <person name="Reski R."/>
            <person name="Cuming A.C."/>
            <person name="Tuskan G.A."/>
            <person name="Maumus F."/>
            <person name="Salse J."/>
            <person name="Schmutz J."/>
            <person name="Rensing S.A."/>
        </authorList>
    </citation>
    <scope>NUCLEOTIDE SEQUENCE [LARGE SCALE GENOMIC DNA]</scope>
    <source>
        <strain evidence="3 4">cv. Gransden 2004</strain>
    </source>
</reference>
<evidence type="ECO:0000313" key="4">
    <source>
        <dbReference type="Proteomes" id="UP000006727"/>
    </source>
</evidence>
<dbReference type="Proteomes" id="UP000006727">
    <property type="component" value="Chromosome 11"/>
</dbReference>
<feature type="compositionally biased region" description="Basic and acidic residues" evidence="1">
    <location>
        <begin position="13"/>
        <end position="31"/>
    </location>
</feature>
<proteinExistence type="predicted"/>
<dbReference type="EnsemblPlants" id="Pp3c11_4100V3.2">
    <property type="protein sequence ID" value="Pp3c11_4100V3.2"/>
    <property type="gene ID" value="Pp3c11_4100"/>
</dbReference>
<feature type="domain" description="UspA" evidence="2">
    <location>
        <begin position="67"/>
        <end position="206"/>
    </location>
</feature>
<dbReference type="InterPro" id="IPR014729">
    <property type="entry name" value="Rossmann-like_a/b/a_fold"/>
</dbReference>
<dbReference type="Pfam" id="PF00582">
    <property type="entry name" value="Usp"/>
    <property type="match status" value="1"/>
</dbReference>
<dbReference type="GO" id="GO:0016208">
    <property type="term" value="F:AMP binding"/>
    <property type="evidence" value="ECO:0000318"/>
    <property type="project" value="GO_Central"/>
</dbReference>
<dbReference type="EMBL" id="ABEU02000011">
    <property type="status" value="NOT_ANNOTATED_CDS"/>
    <property type="molecule type" value="Genomic_DNA"/>
</dbReference>
<dbReference type="FunCoup" id="A0A7I4F0X6">
    <property type="interactions" value="325"/>
</dbReference>
<dbReference type="InterPro" id="IPR006016">
    <property type="entry name" value="UspA"/>
</dbReference>
<reference evidence="3 4" key="1">
    <citation type="journal article" date="2008" name="Science">
        <title>The Physcomitrella genome reveals evolutionary insights into the conquest of land by plants.</title>
        <authorList>
            <person name="Rensing S."/>
            <person name="Lang D."/>
            <person name="Zimmer A."/>
            <person name="Terry A."/>
            <person name="Salamov A."/>
            <person name="Shapiro H."/>
            <person name="Nishiyama T."/>
            <person name="Perroud P.-F."/>
            <person name="Lindquist E."/>
            <person name="Kamisugi Y."/>
            <person name="Tanahashi T."/>
            <person name="Sakakibara K."/>
            <person name="Fujita T."/>
            <person name="Oishi K."/>
            <person name="Shin-I T."/>
            <person name="Kuroki Y."/>
            <person name="Toyoda A."/>
            <person name="Suzuki Y."/>
            <person name="Hashimoto A."/>
            <person name="Yamaguchi K."/>
            <person name="Sugano A."/>
            <person name="Kohara Y."/>
            <person name="Fujiyama A."/>
            <person name="Anterola A."/>
            <person name="Aoki S."/>
            <person name="Ashton N."/>
            <person name="Barbazuk W.B."/>
            <person name="Barker E."/>
            <person name="Bennetzen J."/>
            <person name="Bezanilla M."/>
            <person name="Blankenship R."/>
            <person name="Cho S.H."/>
            <person name="Dutcher S."/>
            <person name="Estelle M."/>
            <person name="Fawcett J.A."/>
            <person name="Gundlach H."/>
            <person name="Hanada K."/>
            <person name="Heyl A."/>
            <person name="Hicks K.A."/>
            <person name="Hugh J."/>
            <person name="Lohr M."/>
            <person name="Mayer K."/>
            <person name="Melkozernov A."/>
            <person name="Murata T."/>
            <person name="Nelson D."/>
            <person name="Pils B."/>
            <person name="Prigge M."/>
            <person name="Reiss B."/>
            <person name="Renner T."/>
            <person name="Rombauts S."/>
            <person name="Rushton P."/>
            <person name="Sanderfoot A."/>
            <person name="Schween G."/>
            <person name="Shiu S.-H."/>
            <person name="Stueber K."/>
            <person name="Theodoulou F.L."/>
            <person name="Tu H."/>
            <person name="Van de Peer Y."/>
            <person name="Verrier P.J."/>
            <person name="Waters E."/>
            <person name="Wood A."/>
            <person name="Yang L."/>
            <person name="Cove D."/>
            <person name="Cuming A."/>
            <person name="Hasebe M."/>
            <person name="Lucas S."/>
            <person name="Mishler D.B."/>
            <person name="Reski R."/>
            <person name="Grigoriev I."/>
            <person name="Quatrano R.S."/>
            <person name="Boore J.L."/>
        </authorList>
    </citation>
    <scope>NUCLEOTIDE SEQUENCE [LARGE SCALE GENOMIC DNA]</scope>
    <source>
        <strain evidence="3 4">cv. Gransden 2004</strain>
    </source>
</reference>
<dbReference type="PRINTS" id="PR01438">
    <property type="entry name" value="UNVRSLSTRESS"/>
</dbReference>
<dbReference type="CDD" id="cd23659">
    <property type="entry name" value="USP_At3g01520-like"/>
    <property type="match status" value="1"/>
</dbReference>
<feature type="region of interest" description="Disordered" evidence="1">
    <location>
        <begin position="1"/>
        <end position="31"/>
    </location>
</feature>
<dbReference type="InterPro" id="IPR006015">
    <property type="entry name" value="Universal_stress_UspA"/>
</dbReference>
<dbReference type="InParanoid" id="A0A7I4F0X6"/>
<gene>
    <name evidence="3" type="primary">LOC112288161</name>
</gene>
<dbReference type="AlphaFoldDB" id="A0A7I4F0X6"/>
<name>A0A7I4F0X6_PHYPA</name>
<accession>A0A7I4F0X6</accession>
<reference evidence="3" key="3">
    <citation type="submission" date="2020-12" db="UniProtKB">
        <authorList>
            <consortium name="EnsemblPlants"/>
        </authorList>
    </citation>
    <scope>IDENTIFICATION</scope>
</reference>
<dbReference type="InterPro" id="IPR044187">
    <property type="entry name" value="At3g01520-like_plant"/>
</dbReference>
<dbReference type="FunFam" id="3.40.50.620:FF:000142">
    <property type="entry name" value="Universal stress protein A-like protein"/>
    <property type="match status" value="1"/>
</dbReference>
<evidence type="ECO:0000259" key="2">
    <source>
        <dbReference type="Pfam" id="PF00582"/>
    </source>
</evidence>
<evidence type="ECO:0000256" key="1">
    <source>
        <dbReference type="SAM" id="MobiDB-lite"/>
    </source>
</evidence>
<organism evidence="3 4">
    <name type="scientific">Physcomitrium patens</name>
    <name type="common">Spreading-leaved earth moss</name>
    <name type="synonym">Physcomitrella patens</name>
    <dbReference type="NCBI Taxonomy" id="3218"/>
    <lineage>
        <taxon>Eukaryota</taxon>
        <taxon>Viridiplantae</taxon>
        <taxon>Streptophyta</taxon>
        <taxon>Embryophyta</taxon>
        <taxon>Bryophyta</taxon>
        <taxon>Bryophytina</taxon>
        <taxon>Bryopsida</taxon>
        <taxon>Funariidae</taxon>
        <taxon>Funariales</taxon>
        <taxon>Funariaceae</taxon>
        <taxon>Physcomitrium</taxon>
    </lineage>
</organism>